<keyword evidence="2" id="KW-0732">Signal</keyword>
<protein>
    <submittedName>
        <fullName evidence="3">Uncharacterized protein</fullName>
    </submittedName>
</protein>
<evidence type="ECO:0000256" key="2">
    <source>
        <dbReference type="SAM" id="SignalP"/>
    </source>
</evidence>
<feature type="chain" id="PRO_5043328666" evidence="2">
    <location>
        <begin position="28"/>
        <end position="264"/>
    </location>
</feature>
<name>A0AAV9PNW5_9PEZI</name>
<organism evidence="3 4">
    <name type="scientific">Saxophila tyrrhenica</name>
    <dbReference type="NCBI Taxonomy" id="1690608"/>
    <lineage>
        <taxon>Eukaryota</taxon>
        <taxon>Fungi</taxon>
        <taxon>Dikarya</taxon>
        <taxon>Ascomycota</taxon>
        <taxon>Pezizomycotina</taxon>
        <taxon>Dothideomycetes</taxon>
        <taxon>Dothideomycetidae</taxon>
        <taxon>Mycosphaerellales</taxon>
        <taxon>Extremaceae</taxon>
        <taxon>Saxophila</taxon>
    </lineage>
</organism>
<evidence type="ECO:0000313" key="4">
    <source>
        <dbReference type="Proteomes" id="UP001337655"/>
    </source>
</evidence>
<reference evidence="3 4" key="1">
    <citation type="submission" date="2023-08" db="EMBL/GenBank/DDBJ databases">
        <title>Black Yeasts Isolated from many extreme environments.</title>
        <authorList>
            <person name="Coleine C."/>
            <person name="Stajich J.E."/>
            <person name="Selbmann L."/>
        </authorList>
    </citation>
    <scope>NUCLEOTIDE SEQUENCE [LARGE SCALE GENOMIC DNA]</scope>
    <source>
        <strain evidence="3 4">CCFEE 5935</strain>
    </source>
</reference>
<dbReference type="AlphaFoldDB" id="A0AAV9PNW5"/>
<accession>A0AAV9PNW5</accession>
<feature type="compositionally biased region" description="Polar residues" evidence="1">
    <location>
        <begin position="195"/>
        <end position="221"/>
    </location>
</feature>
<dbReference type="GeneID" id="89922904"/>
<dbReference type="RefSeq" id="XP_064663145.1">
    <property type="nucleotide sequence ID" value="XM_064798818.1"/>
</dbReference>
<dbReference type="Proteomes" id="UP001337655">
    <property type="component" value="Unassembled WGS sequence"/>
</dbReference>
<gene>
    <name evidence="3" type="ORF">LTR77_001556</name>
</gene>
<comment type="caution">
    <text evidence="3">The sequence shown here is derived from an EMBL/GenBank/DDBJ whole genome shotgun (WGS) entry which is preliminary data.</text>
</comment>
<proteinExistence type="predicted"/>
<feature type="signal peptide" evidence="2">
    <location>
        <begin position="1"/>
        <end position="27"/>
    </location>
</feature>
<feature type="region of interest" description="Disordered" evidence="1">
    <location>
        <begin position="193"/>
        <end position="230"/>
    </location>
</feature>
<evidence type="ECO:0000313" key="3">
    <source>
        <dbReference type="EMBL" id="KAK5174476.1"/>
    </source>
</evidence>
<evidence type="ECO:0000256" key="1">
    <source>
        <dbReference type="SAM" id="MobiDB-lite"/>
    </source>
</evidence>
<dbReference type="EMBL" id="JAVRRT010000002">
    <property type="protein sequence ID" value="KAK5174476.1"/>
    <property type="molecule type" value="Genomic_DNA"/>
</dbReference>
<sequence length="264" mass="27641">MATRARGLRVRLMAAFGALAVVRGAFAQLDGLPPCLLNCINKASPCDNHSLPKLVTCVDNLCASTPPNITLMLDPKLRFSCQDSFVPGTTDHLQPLALPSNGECVNSPREFKSFIAGPAPGNDSLNADIARQCRVELYPYSDCRGGTSMIDSMDIKHRGCTFMGGKSARLNCDTQPISMTAYEALADLCAHDSPPRNNSSAPFPSGKINGTATTATGVPTLSASASPSNVPVVPAQPGGASTEKHVQRSVAALIAVMFAAVVLL</sequence>
<keyword evidence="4" id="KW-1185">Reference proteome</keyword>